<protein>
    <submittedName>
        <fullName evidence="2">Hemerythrin domain-containing protein</fullName>
    </submittedName>
</protein>
<proteinExistence type="predicted"/>
<keyword evidence="3" id="KW-1185">Reference proteome</keyword>
<dbReference type="Proteomes" id="UP001165343">
    <property type="component" value="Unassembled WGS sequence"/>
</dbReference>
<evidence type="ECO:0000313" key="3">
    <source>
        <dbReference type="Proteomes" id="UP001165343"/>
    </source>
</evidence>
<organism evidence="2 3">
    <name type="scientific">Sphingomonas anseongensis</name>
    <dbReference type="NCBI Taxonomy" id="2908207"/>
    <lineage>
        <taxon>Bacteria</taxon>
        <taxon>Pseudomonadati</taxon>
        <taxon>Pseudomonadota</taxon>
        <taxon>Alphaproteobacteria</taxon>
        <taxon>Sphingomonadales</taxon>
        <taxon>Sphingomonadaceae</taxon>
        <taxon>Sphingomonas</taxon>
    </lineage>
</organism>
<reference evidence="2" key="1">
    <citation type="submission" date="2022-05" db="EMBL/GenBank/DDBJ databases">
        <authorList>
            <person name="Jo J.-H."/>
            <person name="Im W.-T."/>
        </authorList>
    </citation>
    <scope>NUCLEOTIDE SEQUENCE</scope>
    <source>
        <strain evidence="2">RG327</strain>
    </source>
</reference>
<name>A0ABT0RFB4_9SPHN</name>
<comment type="caution">
    <text evidence="2">The sequence shown here is derived from an EMBL/GenBank/DDBJ whole genome shotgun (WGS) entry which is preliminary data.</text>
</comment>
<dbReference type="EMBL" id="JAMGBC010000001">
    <property type="protein sequence ID" value="MCL6678620.1"/>
    <property type="molecule type" value="Genomic_DNA"/>
</dbReference>
<feature type="domain" description="Hemerythrin-like" evidence="1">
    <location>
        <begin position="7"/>
        <end position="134"/>
    </location>
</feature>
<accession>A0ABT0RFB4</accession>
<gene>
    <name evidence="2" type="ORF">LZ519_04715</name>
</gene>
<dbReference type="InterPro" id="IPR012312">
    <property type="entry name" value="Hemerythrin-like"/>
</dbReference>
<sequence>MQTPASLAAEHRELHEVLARASKEGGELGSAAEELERALAPHFRREEQIATPPLGLLPELARGNATAEMRAVLPMTDALERELPQMLKEHEGIRTAAAKFRAAAEKAGRADYVRFSDGLAAHARQEEEILYPAAILVGRYVKRTSPQE</sequence>
<evidence type="ECO:0000259" key="1">
    <source>
        <dbReference type="Pfam" id="PF01814"/>
    </source>
</evidence>
<dbReference type="Gene3D" id="1.20.120.520">
    <property type="entry name" value="nmb1532 protein domain like"/>
    <property type="match status" value="1"/>
</dbReference>
<dbReference type="RefSeq" id="WP_249867564.1">
    <property type="nucleotide sequence ID" value="NZ_JAMGBC010000001.1"/>
</dbReference>
<evidence type="ECO:0000313" key="2">
    <source>
        <dbReference type="EMBL" id="MCL6678620.1"/>
    </source>
</evidence>
<dbReference type="Pfam" id="PF01814">
    <property type="entry name" value="Hemerythrin"/>
    <property type="match status" value="1"/>
</dbReference>